<feature type="region of interest" description="Disordered" evidence="1">
    <location>
        <begin position="1"/>
        <end position="20"/>
    </location>
</feature>
<dbReference type="Proteomes" id="UP000504611">
    <property type="component" value="Unplaced"/>
</dbReference>
<evidence type="ECO:0000313" key="3">
    <source>
        <dbReference type="RefSeq" id="XP_010769717.1"/>
    </source>
</evidence>
<dbReference type="KEGG" id="ncc:104945707"/>
<sequence length="157" mass="17245">MTAVLPNQETVTTPDLSSLSSPLIDTERNLGLLLGLHASYLAKSTPLSPMEIECAKWLQSSIFSGGLQTSQIHYNYNEEKDEDHCSSLGTTTPDKAKMYSRRITLSDHAQPFLQAIADNNTQDHTVKDLSSTVLYVLELLKAPARSPDEESVAVIEP</sequence>
<dbReference type="AlphaFoldDB" id="A0A6I9MZB7"/>
<protein>
    <submittedName>
        <fullName evidence="3">HERC2-like protein 3</fullName>
    </submittedName>
</protein>
<name>A0A6I9MZB7_9TELE</name>
<dbReference type="RefSeq" id="XP_010769717.1">
    <property type="nucleotide sequence ID" value="XM_010771415.1"/>
</dbReference>
<feature type="compositionally biased region" description="Polar residues" evidence="1">
    <location>
        <begin position="1"/>
        <end position="15"/>
    </location>
</feature>
<reference evidence="3" key="1">
    <citation type="submission" date="2025-08" db="UniProtKB">
        <authorList>
            <consortium name="RefSeq"/>
        </authorList>
    </citation>
    <scope>IDENTIFICATION</scope>
    <source>
        <tissue evidence="3">Muscle</tissue>
    </source>
</reference>
<accession>A0A6I9MZB7</accession>
<proteinExistence type="predicted"/>
<keyword evidence="2" id="KW-1185">Reference proteome</keyword>
<organism evidence="2 3">
    <name type="scientific">Notothenia coriiceps</name>
    <name type="common">black rockcod</name>
    <dbReference type="NCBI Taxonomy" id="8208"/>
    <lineage>
        <taxon>Eukaryota</taxon>
        <taxon>Metazoa</taxon>
        <taxon>Chordata</taxon>
        <taxon>Craniata</taxon>
        <taxon>Vertebrata</taxon>
        <taxon>Euteleostomi</taxon>
        <taxon>Actinopterygii</taxon>
        <taxon>Neopterygii</taxon>
        <taxon>Teleostei</taxon>
        <taxon>Neoteleostei</taxon>
        <taxon>Acanthomorphata</taxon>
        <taxon>Eupercaria</taxon>
        <taxon>Perciformes</taxon>
        <taxon>Notothenioidei</taxon>
        <taxon>Nototheniidae</taxon>
        <taxon>Notothenia</taxon>
    </lineage>
</organism>
<gene>
    <name evidence="3" type="primary">LOC104945707</name>
</gene>
<dbReference type="OrthoDB" id="8906219at2759"/>
<dbReference type="GeneID" id="104945707"/>
<evidence type="ECO:0000256" key="1">
    <source>
        <dbReference type="SAM" id="MobiDB-lite"/>
    </source>
</evidence>
<evidence type="ECO:0000313" key="2">
    <source>
        <dbReference type="Proteomes" id="UP000504611"/>
    </source>
</evidence>